<reference evidence="3" key="1">
    <citation type="submission" date="2023-02" db="EMBL/GenBank/DDBJ databases">
        <title>Genome of toxic invasive species Heracleum sosnowskyi carries increased number of genes despite the absence of recent whole-genome duplications.</title>
        <authorList>
            <person name="Schelkunov M."/>
            <person name="Shtratnikova V."/>
            <person name="Makarenko M."/>
            <person name="Klepikova A."/>
            <person name="Omelchenko D."/>
            <person name="Novikova G."/>
            <person name="Obukhova E."/>
            <person name="Bogdanov V."/>
            <person name="Penin A."/>
            <person name="Logacheva M."/>
        </authorList>
    </citation>
    <scope>NUCLEOTIDE SEQUENCE</scope>
    <source>
        <strain evidence="3">Hsosn_3</strain>
        <tissue evidence="3">Leaf</tissue>
    </source>
</reference>
<dbReference type="Pfam" id="PF00561">
    <property type="entry name" value="Abhydrolase_1"/>
    <property type="match status" value="1"/>
</dbReference>
<proteinExistence type="predicted"/>
<feature type="chain" id="PRO_5042156852" evidence="1">
    <location>
        <begin position="24"/>
        <end position="301"/>
    </location>
</feature>
<comment type="caution">
    <text evidence="3">The sequence shown here is derived from an EMBL/GenBank/DDBJ whole genome shotgun (WGS) entry which is preliminary data.</text>
</comment>
<evidence type="ECO:0000313" key="3">
    <source>
        <dbReference type="EMBL" id="KAK1395038.1"/>
    </source>
</evidence>
<gene>
    <name evidence="3" type="ORF">POM88_014094</name>
</gene>
<sequence>MVNSFTILRPLVRLLMFFYGLSPKIIETETGTKIKIWVPSKSKSETKPNVIFLHGFAADGIFTWLSQVMAISSSYAVFVPDLLFFGESITDKPGRSTAFQAETIAKALKEVGVKKCTVVGLSYGASIGFKMAELYPELVEFVVASDTIIEFTESLSRALLEKYGFSTMPEFLLPTTVEGLMAFLTICNHGPVSMPGFVAKDFLKEFYNNRKERAELAEAWVVPDNEVKPISLSQKVHLVWGDDDKIFTSQTAEDTKRQLGGDTTLIYIKDGGHAVQQDTANQYNAELKKILASLHTKSKDA</sequence>
<keyword evidence="1" id="KW-0732">Signal</keyword>
<dbReference type="InterPro" id="IPR029058">
    <property type="entry name" value="AB_hydrolase_fold"/>
</dbReference>
<keyword evidence="3" id="KW-0378">Hydrolase</keyword>
<dbReference type="SUPFAM" id="SSF53474">
    <property type="entry name" value="alpha/beta-Hydrolases"/>
    <property type="match status" value="1"/>
</dbReference>
<evidence type="ECO:0000256" key="1">
    <source>
        <dbReference type="SAM" id="SignalP"/>
    </source>
</evidence>
<dbReference type="InterPro" id="IPR052370">
    <property type="entry name" value="Meta-cleavage_hydrolase"/>
</dbReference>
<reference evidence="3" key="2">
    <citation type="submission" date="2023-05" db="EMBL/GenBank/DDBJ databases">
        <authorList>
            <person name="Schelkunov M.I."/>
        </authorList>
    </citation>
    <scope>NUCLEOTIDE SEQUENCE</scope>
    <source>
        <strain evidence="3">Hsosn_3</strain>
        <tissue evidence="3">Leaf</tissue>
    </source>
</reference>
<dbReference type="PANTHER" id="PTHR43139">
    <property type="entry name" value="SI:DKEY-122A22.2"/>
    <property type="match status" value="1"/>
</dbReference>
<organism evidence="3 4">
    <name type="scientific">Heracleum sosnowskyi</name>
    <dbReference type="NCBI Taxonomy" id="360622"/>
    <lineage>
        <taxon>Eukaryota</taxon>
        <taxon>Viridiplantae</taxon>
        <taxon>Streptophyta</taxon>
        <taxon>Embryophyta</taxon>
        <taxon>Tracheophyta</taxon>
        <taxon>Spermatophyta</taxon>
        <taxon>Magnoliopsida</taxon>
        <taxon>eudicotyledons</taxon>
        <taxon>Gunneridae</taxon>
        <taxon>Pentapetalae</taxon>
        <taxon>asterids</taxon>
        <taxon>campanulids</taxon>
        <taxon>Apiales</taxon>
        <taxon>Apiaceae</taxon>
        <taxon>Apioideae</taxon>
        <taxon>apioid superclade</taxon>
        <taxon>Tordylieae</taxon>
        <taxon>Tordyliinae</taxon>
        <taxon>Heracleum</taxon>
    </lineage>
</organism>
<feature type="domain" description="AB hydrolase-1" evidence="2">
    <location>
        <begin position="48"/>
        <end position="276"/>
    </location>
</feature>
<dbReference type="AlphaFoldDB" id="A0AAD8J1U8"/>
<dbReference type="GO" id="GO:0016787">
    <property type="term" value="F:hydrolase activity"/>
    <property type="evidence" value="ECO:0007669"/>
    <property type="project" value="UniProtKB-KW"/>
</dbReference>
<accession>A0AAD8J1U8</accession>
<evidence type="ECO:0000313" key="4">
    <source>
        <dbReference type="Proteomes" id="UP001237642"/>
    </source>
</evidence>
<evidence type="ECO:0000259" key="2">
    <source>
        <dbReference type="Pfam" id="PF00561"/>
    </source>
</evidence>
<keyword evidence="4" id="KW-1185">Reference proteome</keyword>
<dbReference type="PANTHER" id="PTHR43139:SF22">
    <property type="entry name" value="AB HYDROLASE-1 DOMAIN-CONTAINING PROTEIN"/>
    <property type="match status" value="1"/>
</dbReference>
<feature type="signal peptide" evidence="1">
    <location>
        <begin position="1"/>
        <end position="23"/>
    </location>
</feature>
<protein>
    <submittedName>
        <fullName evidence="3">AB hydrolase-1 domain-containing protein</fullName>
    </submittedName>
</protein>
<dbReference type="EMBL" id="JAUIZM010000003">
    <property type="protein sequence ID" value="KAK1395038.1"/>
    <property type="molecule type" value="Genomic_DNA"/>
</dbReference>
<dbReference type="Proteomes" id="UP001237642">
    <property type="component" value="Unassembled WGS sequence"/>
</dbReference>
<name>A0AAD8J1U8_9APIA</name>
<dbReference type="InterPro" id="IPR000073">
    <property type="entry name" value="AB_hydrolase_1"/>
</dbReference>
<dbReference type="Gene3D" id="3.40.50.1820">
    <property type="entry name" value="alpha/beta hydrolase"/>
    <property type="match status" value="1"/>
</dbReference>